<feature type="domain" description="Glycosyltransferase subfamily 4-like N-terminal" evidence="2">
    <location>
        <begin position="24"/>
        <end position="203"/>
    </location>
</feature>
<dbReference type="HOGENOM" id="CLU_009583_11_2_0"/>
<dbReference type="Gene3D" id="3.40.50.2000">
    <property type="entry name" value="Glycogen Phosphorylase B"/>
    <property type="match status" value="2"/>
</dbReference>
<name>A0A0M1VVE9_FUSVC</name>
<dbReference type="RefSeq" id="WP_008803233.1">
    <property type="nucleotide sequence ID" value="NZ_KQ235737.1"/>
</dbReference>
<gene>
    <name evidence="3" type="ORF">FSCG_01348</name>
</gene>
<accession>A0A0M1VVE9</accession>
<evidence type="ECO:0000313" key="3">
    <source>
        <dbReference type="EMBL" id="EEO40635.1"/>
    </source>
</evidence>
<dbReference type="GO" id="GO:0016758">
    <property type="term" value="F:hexosyltransferase activity"/>
    <property type="evidence" value="ECO:0007669"/>
    <property type="project" value="TreeGrafter"/>
</dbReference>
<dbReference type="EMBL" id="ACDE02000018">
    <property type="protein sequence ID" value="EEO40635.1"/>
    <property type="molecule type" value="Genomic_DNA"/>
</dbReference>
<dbReference type="AlphaFoldDB" id="A0A0M1VVE9"/>
<dbReference type="Pfam" id="PF00534">
    <property type="entry name" value="Glycos_transf_1"/>
    <property type="match status" value="1"/>
</dbReference>
<sequence length="406" mass="47270">MKNIWFINEYDLPPKFSKFRRRYDMCKYLIKKNKYKLNVICSSFMHGTGNKHAYNKKEKIEYMGINVYVLKGISYVGNIKRIFSMLVFMLKVIFFKFPKDEKPDLIYASSPHLFAALGALIQAKRNKCKFVLEIRDLWPETWVQIGVIKKGGIIHKFFLTLEKYLYKKADKIIYLDPFFDYMISIGINTDKIVYLSNGVDLEEFDKKQSLEINLDKSKFNITYTGAIGIANNLEPIIDLAKLVSDKNIMFNIVGYGPLKKSLAERVENENIKNIKFYNPIEKEKVPEVLRQSDTLILSVLPIELYQYGASFNKLFEYWASSKPILFFGNIKPDYIKESNSGISVTTNSIDDLKNACLDLYNMSEVDRIELGKNGRKYVEDNFDWKNLANKIDKVFDELLQGEIKNV</sequence>
<dbReference type="Proteomes" id="UP000004925">
    <property type="component" value="Unassembled WGS sequence"/>
</dbReference>
<dbReference type="Pfam" id="PF13439">
    <property type="entry name" value="Glyco_transf_4"/>
    <property type="match status" value="1"/>
</dbReference>
<comment type="caution">
    <text evidence="3">The sequence shown here is derived from an EMBL/GenBank/DDBJ whole genome shotgun (WGS) entry which is preliminary data.</text>
</comment>
<dbReference type="SUPFAM" id="SSF53756">
    <property type="entry name" value="UDP-Glycosyltransferase/glycogen phosphorylase"/>
    <property type="match status" value="1"/>
</dbReference>
<dbReference type="InterPro" id="IPR028098">
    <property type="entry name" value="Glyco_trans_4-like_N"/>
</dbReference>
<reference evidence="3 4" key="1">
    <citation type="submission" date="2011-10" db="EMBL/GenBank/DDBJ databases">
        <title>The Genome Sequence of Fusobacterium sp. 4_1_13.</title>
        <authorList>
            <consortium name="The Broad Institute Genome Sequencing Platform"/>
            <person name="Earl A."/>
            <person name="Ward D."/>
            <person name="Feldgarden M."/>
            <person name="Gevers D."/>
            <person name="Strauss J."/>
            <person name="Ambrose C."/>
            <person name="Allen-Vercoe E."/>
            <person name="Young S.K."/>
            <person name="Zeng Q."/>
            <person name="Gargeya S."/>
            <person name="Fitzgerald M."/>
            <person name="Haas B."/>
            <person name="Abouelleil A."/>
            <person name="Alvarado L."/>
            <person name="Arachchi H.M."/>
            <person name="Berlin A."/>
            <person name="Brown A."/>
            <person name="Chapman S.B."/>
            <person name="Chen Z."/>
            <person name="Dunbar C."/>
            <person name="Freedman E."/>
            <person name="Gearin G."/>
            <person name="Goldberg J."/>
            <person name="Griggs A."/>
            <person name="Gujja S."/>
            <person name="Heiman D."/>
            <person name="Howarth C."/>
            <person name="Larson L."/>
            <person name="Lui A."/>
            <person name="MacDonald P.J."/>
            <person name="Montmayeur A."/>
            <person name="Murphy C."/>
            <person name="Neiman D."/>
            <person name="Pearson M."/>
            <person name="Priest M."/>
            <person name="Roberts A."/>
            <person name="Saif S."/>
            <person name="Shea T."/>
            <person name="Shenoy N."/>
            <person name="Sisk P."/>
            <person name="Stolte C."/>
            <person name="Sykes S."/>
            <person name="Wortman J."/>
            <person name="Nusbaum C."/>
            <person name="Birren B."/>
        </authorList>
    </citation>
    <scope>NUCLEOTIDE SEQUENCE [LARGE SCALE GENOMIC DNA]</scope>
    <source>
        <strain evidence="3 4">4_1_13</strain>
    </source>
</reference>
<dbReference type="InterPro" id="IPR001296">
    <property type="entry name" value="Glyco_trans_1"/>
</dbReference>
<dbReference type="InterPro" id="IPR050194">
    <property type="entry name" value="Glycosyltransferase_grp1"/>
</dbReference>
<dbReference type="PANTHER" id="PTHR45947:SF3">
    <property type="entry name" value="SULFOQUINOVOSYL TRANSFERASE SQD2"/>
    <property type="match status" value="1"/>
</dbReference>
<evidence type="ECO:0000259" key="2">
    <source>
        <dbReference type="Pfam" id="PF13439"/>
    </source>
</evidence>
<evidence type="ECO:0000313" key="4">
    <source>
        <dbReference type="Proteomes" id="UP000004925"/>
    </source>
</evidence>
<dbReference type="PANTHER" id="PTHR45947">
    <property type="entry name" value="SULFOQUINOVOSYL TRANSFERASE SQD2"/>
    <property type="match status" value="1"/>
</dbReference>
<feature type="domain" description="Glycosyl transferase family 1" evidence="1">
    <location>
        <begin position="211"/>
        <end position="376"/>
    </location>
</feature>
<proteinExistence type="predicted"/>
<organism evidence="3 4">
    <name type="scientific">Fusobacterium vincentii 4_1_13</name>
    <dbReference type="NCBI Taxonomy" id="469606"/>
    <lineage>
        <taxon>Bacteria</taxon>
        <taxon>Fusobacteriati</taxon>
        <taxon>Fusobacteriota</taxon>
        <taxon>Fusobacteriia</taxon>
        <taxon>Fusobacteriales</taxon>
        <taxon>Fusobacteriaceae</taxon>
        <taxon>Fusobacterium</taxon>
    </lineage>
</organism>
<dbReference type="eggNOG" id="COG0438">
    <property type="taxonomic scope" value="Bacteria"/>
</dbReference>
<protein>
    <recommendedName>
        <fullName evidence="5">Glycosyltransferase WbuB</fullName>
    </recommendedName>
</protein>
<evidence type="ECO:0000259" key="1">
    <source>
        <dbReference type="Pfam" id="PF00534"/>
    </source>
</evidence>
<evidence type="ECO:0008006" key="5">
    <source>
        <dbReference type="Google" id="ProtNLM"/>
    </source>
</evidence>
<dbReference type="CDD" id="cd03794">
    <property type="entry name" value="GT4_WbuB-like"/>
    <property type="match status" value="1"/>
</dbReference>